<evidence type="ECO:0000313" key="1">
    <source>
        <dbReference type="EMBL" id="KPQ31286.1"/>
    </source>
</evidence>
<sequence>MLDIKIFDVDHGFSAAIDRHDRHTILLDVGSNSRNGFGSWRHVLQRHCSSIDCLIVPAYIQEHLDGIPDFLEHLSEAGVTINRLIANPTLKVDELPDLQEISSWAHNPLALFAKHHPECQRISQSITIDDIGFGFFWNTSDTCQDARDLSLVTFLEYEDINMVLPSDLKTEGWKTLLKCDDFRARLQQVNFFVASNHGLEDGYCAEVFDYCRPELILVSSKANRRISPTMLERYKNHAKGAPEGVLKSQGSLFDQYRKVLTTYDNGTLTVSKCLDHLRQVTTETQSYISWAV</sequence>
<name>A0A0P8D5N2_9CYAN</name>
<dbReference type="AlphaFoldDB" id="A0A0P8D5N2"/>
<dbReference type="Proteomes" id="UP000050465">
    <property type="component" value="Unassembled WGS sequence"/>
</dbReference>
<dbReference type="InterPro" id="IPR052159">
    <property type="entry name" value="Competence_DNA_uptake"/>
</dbReference>
<accession>A0A0P8D5N2</accession>
<dbReference type="PANTHER" id="PTHR30619">
    <property type="entry name" value="DNA INTERNALIZATION/COMPETENCE PROTEIN COMEC/REC2"/>
    <property type="match status" value="1"/>
</dbReference>
<comment type="caution">
    <text evidence="1">The sequence shown here is derived from an EMBL/GenBank/DDBJ whole genome shotgun (WGS) entry which is preliminary data.</text>
</comment>
<organism evidence="1 2">
    <name type="scientific">Phormidesmis priestleyi Ana</name>
    <dbReference type="NCBI Taxonomy" id="1666911"/>
    <lineage>
        <taxon>Bacteria</taxon>
        <taxon>Bacillati</taxon>
        <taxon>Cyanobacteriota</taxon>
        <taxon>Cyanophyceae</taxon>
        <taxon>Leptolyngbyales</taxon>
        <taxon>Leptolyngbyaceae</taxon>
        <taxon>Phormidesmis</taxon>
    </lineage>
</organism>
<dbReference type="PANTHER" id="PTHR30619:SF1">
    <property type="entry name" value="RECOMBINATION PROTEIN 2"/>
    <property type="match status" value="1"/>
</dbReference>
<dbReference type="InterPro" id="IPR036866">
    <property type="entry name" value="RibonucZ/Hydroxyglut_hydro"/>
</dbReference>
<evidence type="ECO:0000313" key="2">
    <source>
        <dbReference type="Proteomes" id="UP000050465"/>
    </source>
</evidence>
<gene>
    <name evidence="1" type="ORF">HLUCCA11_24070</name>
</gene>
<protein>
    <submittedName>
        <fullName evidence="1">Uncharacterized protein</fullName>
    </submittedName>
</protein>
<dbReference type="EMBL" id="LJZR01000113">
    <property type="protein sequence ID" value="KPQ31286.1"/>
    <property type="molecule type" value="Genomic_DNA"/>
</dbReference>
<reference evidence="1 2" key="1">
    <citation type="submission" date="2015-09" db="EMBL/GenBank/DDBJ databases">
        <title>Identification and resolution of microdiversity through metagenomic sequencing of parallel consortia.</title>
        <authorList>
            <person name="Nelson W.C."/>
            <person name="Romine M.F."/>
            <person name="Lindemann S.R."/>
        </authorList>
    </citation>
    <scope>NUCLEOTIDE SEQUENCE [LARGE SCALE GENOMIC DNA]</scope>
    <source>
        <strain evidence="1">Ana</strain>
    </source>
</reference>
<proteinExistence type="predicted"/>
<dbReference type="Gene3D" id="3.60.15.10">
    <property type="entry name" value="Ribonuclease Z/Hydroxyacylglutathione hydrolase-like"/>
    <property type="match status" value="1"/>
</dbReference>
<dbReference type="STRING" id="1666911.HLUCCA11_24070"/>